<proteinExistence type="predicted"/>
<evidence type="ECO:0000313" key="3">
    <source>
        <dbReference type="Proteomes" id="UP001162164"/>
    </source>
</evidence>
<gene>
    <name evidence="2" type="ORF">NQ317_018977</name>
</gene>
<evidence type="ECO:0000313" key="2">
    <source>
        <dbReference type="EMBL" id="KAJ8968047.1"/>
    </source>
</evidence>
<reference evidence="2" key="1">
    <citation type="journal article" date="2023" name="Insect Mol. Biol.">
        <title>Genome sequencing provides insights into the evolution of gene families encoding plant cell wall-degrading enzymes in longhorned beetles.</title>
        <authorList>
            <person name="Shin N.R."/>
            <person name="Okamura Y."/>
            <person name="Kirsch R."/>
            <person name="Pauchet Y."/>
        </authorList>
    </citation>
    <scope>NUCLEOTIDE SEQUENCE</scope>
    <source>
        <strain evidence="2">MMC_N1</strain>
    </source>
</reference>
<keyword evidence="3" id="KW-1185">Reference proteome</keyword>
<name>A0ABQ9IXL7_9CUCU</name>
<evidence type="ECO:0000256" key="1">
    <source>
        <dbReference type="SAM" id="MobiDB-lite"/>
    </source>
</evidence>
<dbReference type="EMBL" id="JAPWTJ010002074">
    <property type="protein sequence ID" value="KAJ8968047.1"/>
    <property type="molecule type" value="Genomic_DNA"/>
</dbReference>
<feature type="compositionally biased region" description="Basic and acidic residues" evidence="1">
    <location>
        <begin position="113"/>
        <end position="123"/>
    </location>
</feature>
<protein>
    <submittedName>
        <fullName evidence="2">Uncharacterized protein</fullName>
    </submittedName>
</protein>
<sequence>MVQLDHLQAKLWCSLIQPLPCQITTKWTQKCLEPGDETTRSRKPGANWKVESPKHRKKREKKPEGGGWLCKWPSSNIWETSFSLTVTDSSPKNPLSESVFQQHQRWKTKLNFHHTDPKRKEWRAQSGSYDGKNSRLERLDTRYQ</sequence>
<feature type="region of interest" description="Disordered" evidence="1">
    <location>
        <begin position="109"/>
        <end position="144"/>
    </location>
</feature>
<dbReference type="Proteomes" id="UP001162164">
    <property type="component" value="Unassembled WGS sequence"/>
</dbReference>
<organism evidence="2 3">
    <name type="scientific">Molorchus minor</name>
    <dbReference type="NCBI Taxonomy" id="1323400"/>
    <lineage>
        <taxon>Eukaryota</taxon>
        <taxon>Metazoa</taxon>
        <taxon>Ecdysozoa</taxon>
        <taxon>Arthropoda</taxon>
        <taxon>Hexapoda</taxon>
        <taxon>Insecta</taxon>
        <taxon>Pterygota</taxon>
        <taxon>Neoptera</taxon>
        <taxon>Endopterygota</taxon>
        <taxon>Coleoptera</taxon>
        <taxon>Polyphaga</taxon>
        <taxon>Cucujiformia</taxon>
        <taxon>Chrysomeloidea</taxon>
        <taxon>Cerambycidae</taxon>
        <taxon>Lamiinae</taxon>
        <taxon>Monochamini</taxon>
        <taxon>Molorchus</taxon>
    </lineage>
</organism>
<accession>A0ABQ9IXL7</accession>
<feature type="compositionally biased region" description="Basic and acidic residues" evidence="1">
    <location>
        <begin position="132"/>
        <end position="144"/>
    </location>
</feature>
<feature type="region of interest" description="Disordered" evidence="1">
    <location>
        <begin position="34"/>
        <end position="67"/>
    </location>
</feature>
<comment type="caution">
    <text evidence="2">The sequence shown here is derived from an EMBL/GenBank/DDBJ whole genome shotgun (WGS) entry which is preliminary data.</text>
</comment>